<dbReference type="CDD" id="cd06170">
    <property type="entry name" value="LuxR_C_like"/>
    <property type="match status" value="1"/>
</dbReference>
<dbReference type="Pfam" id="PF00196">
    <property type="entry name" value="GerE"/>
    <property type="match status" value="1"/>
</dbReference>
<feature type="domain" description="HTH luxR-type" evidence="2">
    <location>
        <begin position="140"/>
        <end position="205"/>
    </location>
</feature>
<dbReference type="PROSITE" id="PS50043">
    <property type="entry name" value="HTH_LUXR_2"/>
    <property type="match status" value="1"/>
</dbReference>
<proteinExistence type="predicted"/>
<name>A0A081RY57_PHOTE</name>
<dbReference type="PROSITE" id="PS00622">
    <property type="entry name" value="HTH_LUXR_1"/>
    <property type="match status" value="1"/>
</dbReference>
<evidence type="ECO:0000313" key="3">
    <source>
        <dbReference type="EMBL" id="KER03610.1"/>
    </source>
</evidence>
<dbReference type="EMBL" id="JGVH01000026">
    <property type="protein sequence ID" value="KER03610.1"/>
    <property type="molecule type" value="Genomic_DNA"/>
</dbReference>
<dbReference type="RefSeq" id="WP_023044984.1">
    <property type="nucleotide sequence ID" value="NZ_CAWLUD010000026.1"/>
</dbReference>
<sequence length="224" mass="26580">MSQITPQLTNMWDRSHESWFVKDKKLRLIYANNAFIKLNKLPEHVNVTGYTAKELPIPFNHLVHLFEEHDRKVLQTMQRISSIGAHLQSNSQQLKPYFCEKYPLMNENNQCIGIIGHIKEINHFSVHHYIKNDTIISVKLRPPNNILTEKEWTIIFLFCRGISSQCIANEMKISCRTVEKYFESIYEKLSIRSIIELKLFCEENNYDLYIPPKYFKSMNHFLLD</sequence>
<keyword evidence="1 3" id="KW-0238">DNA-binding</keyword>
<dbReference type="Gene3D" id="3.30.450.20">
    <property type="entry name" value="PAS domain"/>
    <property type="match status" value="1"/>
</dbReference>
<evidence type="ECO:0000313" key="4">
    <source>
        <dbReference type="Proteomes" id="UP000028002"/>
    </source>
</evidence>
<reference evidence="3 4" key="1">
    <citation type="submission" date="2014-03" db="EMBL/GenBank/DDBJ databases">
        <title>Draft Genome of Photorhabdus temperata Meg1.</title>
        <authorList>
            <person name="Hurst S.G.IV."/>
            <person name="Morris K."/>
            <person name="Thomas K."/>
            <person name="Tisa L.S."/>
        </authorList>
    </citation>
    <scope>NUCLEOTIDE SEQUENCE [LARGE SCALE GENOMIC DNA]</scope>
    <source>
        <strain evidence="3 4">Meg1</strain>
    </source>
</reference>
<accession>A0A081RY57</accession>
<gene>
    <name evidence="3" type="ORF">MEG1DRAFT_01715</name>
</gene>
<dbReference type="InterPro" id="IPR000792">
    <property type="entry name" value="Tscrpt_reg_LuxR_C"/>
</dbReference>
<evidence type="ECO:0000256" key="1">
    <source>
        <dbReference type="ARBA" id="ARBA00023125"/>
    </source>
</evidence>
<dbReference type="Gene3D" id="1.10.10.10">
    <property type="entry name" value="Winged helix-like DNA-binding domain superfamily/Winged helix DNA-binding domain"/>
    <property type="match status" value="1"/>
</dbReference>
<dbReference type="InterPro" id="IPR013656">
    <property type="entry name" value="PAS_4"/>
</dbReference>
<dbReference type="PRINTS" id="PR00038">
    <property type="entry name" value="HTHLUXR"/>
</dbReference>
<evidence type="ECO:0000259" key="2">
    <source>
        <dbReference type="PROSITE" id="PS50043"/>
    </source>
</evidence>
<dbReference type="PATRIC" id="fig|1393735.3.peg.1763"/>
<dbReference type="InterPro" id="IPR016032">
    <property type="entry name" value="Sig_transdc_resp-reg_C-effctor"/>
</dbReference>
<organism evidence="3 4">
    <name type="scientific">Photorhabdus temperata subsp. temperata Meg1</name>
    <dbReference type="NCBI Taxonomy" id="1393735"/>
    <lineage>
        <taxon>Bacteria</taxon>
        <taxon>Pseudomonadati</taxon>
        <taxon>Pseudomonadota</taxon>
        <taxon>Gammaproteobacteria</taxon>
        <taxon>Enterobacterales</taxon>
        <taxon>Morganellaceae</taxon>
        <taxon>Photorhabdus</taxon>
    </lineage>
</organism>
<dbReference type="GO" id="GO:0006355">
    <property type="term" value="P:regulation of DNA-templated transcription"/>
    <property type="evidence" value="ECO:0007669"/>
    <property type="project" value="InterPro"/>
</dbReference>
<protein>
    <submittedName>
        <fullName evidence="3">Response regulator containing a CheY-like receiver domain and an HTH DNA-binding protein</fullName>
    </submittedName>
</protein>
<dbReference type="SUPFAM" id="SSF46894">
    <property type="entry name" value="C-terminal effector domain of the bipartite response regulators"/>
    <property type="match status" value="1"/>
</dbReference>
<comment type="caution">
    <text evidence="3">The sequence shown here is derived from an EMBL/GenBank/DDBJ whole genome shotgun (WGS) entry which is preliminary data.</text>
</comment>
<dbReference type="Proteomes" id="UP000028002">
    <property type="component" value="Unassembled WGS sequence"/>
</dbReference>
<dbReference type="Pfam" id="PF08448">
    <property type="entry name" value="PAS_4"/>
    <property type="match status" value="1"/>
</dbReference>
<dbReference type="SMART" id="SM00421">
    <property type="entry name" value="HTH_LUXR"/>
    <property type="match status" value="1"/>
</dbReference>
<dbReference type="AlphaFoldDB" id="A0A081RY57"/>
<dbReference type="InterPro" id="IPR036388">
    <property type="entry name" value="WH-like_DNA-bd_sf"/>
</dbReference>
<dbReference type="GO" id="GO:0003677">
    <property type="term" value="F:DNA binding"/>
    <property type="evidence" value="ECO:0007669"/>
    <property type="project" value="UniProtKB-KW"/>
</dbReference>